<dbReference type="PANTHER" id="PTHR30363:SF44">
    <property type="entry name" value="AGA OPERON TRANSCRIPTIONAL REPRESSOR-RELATED"/>
    <property type="match status" value="1"/>
</dbReference>
<organism evidence="5 6">
    <name type="scientific">Gilliamella apicola</name>
    <dbReference type="NCBI Taxonomy" id="1196095"/>
    <lineage>
        <taxon>Bacteria</taxon>
        <taxon>Pseudomonadati</taxon>
        <taxon>Pseudomonadota</taxon>
        <taxon>Gammaproteobacteria</taxon>
        <taxon>Orbales</taxon>
        <taxon>Orbaceae</taxon>
        <taxon>Gilliamella</taxon>
    </lineage>
</organism>
<dbReference type="GO" id="GO:0003700">
    <property type="term" value="F:DNA-binding transcription factor activity"/>
    <property type="evidence" value="ECO:0007669"/>
    <property type="project" value="InterPro"/>
</dbReference>
<dbReference type="GO" id="GO:0003677">
    <property type="term" value="F:DNA binding"/>
    <property type="evidence" value="ECO:0007669"/>
    <property type="project" value="UniProtKB-KW"/>
</dbReference>
<dbReference type="AlphaFoldDB" id="A0A556SPZ5"/>
<keyword evidence="1" id="KW-0805">Transcription regulation</keyword>
<protein>
    <submittedName>
        <fullName evidence="5">DeoR/GlpR transcriptional regulator</fullName>
    </submittedName>
</protein>
<dbReference type="SMART" id="SM00420">
    <property type="entry name" value="HTH_DEOR"/>
    <property type="match status" value="1"/>
</dbReference>
<dbReference type="InterPro" id="IPR014036">
    <property type="entry name" value="DeoR-like_C"/>
</dbReference>
<sequence>MARASSALLKRRLDIAEIVRKQGEVKVDKLSDMLRVSNVTIRQDLTYLEQQGYLKRSFGGAIYISPENLINHTTIEPLNYTNIGMERGEIDLVKNCLNYINDGDTLFLSHGNLIRKLIPFLHNKKSLRLIMNDINNAQLVKEFSDAEVILVGGVLQDGNTLQNSNTLTPILNQFHISHFIFELAAINDNNHLIIENSEQQNTYQQIFKNADHTIGVLPQRFLLPDNYSIGKLKHMDVVILSKAAVTEYHQQLIDSDFKQRAINKYCITYHNSKVT</sequence>
<dbReference type="PROSITE" id="PS00894">
    <property type="entry name" value="HTH_DEOR_1"/>
    <property type="match status" value="1"/>
</dbReference>
<evidence type="ECO:0000259" key="4">
    <source>
        <dbReference type="PROSITE" id="PS51000"/>
    </source>
</evidence>
<dbReference type="RefSeq" id="WP_086326901.1">
    <property type="nucleotide sequence ID" value="NZ_CAMLBV010000002.1"/>
</dbReference>
<dbReference type="Proteomes" id="UP000319483">
    <property type="component" value="Unassembled WGS sequence"/>
</dbReference>
<proteinExistence type="predicted"/>
<keyword evidence="2" id="KW-0238">DNA-binding</keyword>
<reference evidence="5 6" key="1">
    <citation type="submission" date="2019-07" db="EMBL/GenBank/DDBJ databases">
        <title>Gilliamella genomes.</title>
        <authorList>
            <person name="Zheng H."/>
        </authorList>
    </citation>
    <scope>NUCLEOTIDE SEQUENCE [LARGE SCALE GENOMIC DNA]</scope>
    <source>
        <strain evidence="5 6">W8127</strain>
    </source>
</reference>
<dbReference type="InterPro" id="IPR001034">
    <property type="entry name" value="DeoR_HTH"/>
</dbReference>
<name>A0A556SPZ5_9GAMM</name>
<accession>A0A556SPZ5</accession>
<dbReference type="PROSITE" id="PS51000">
    <property type="entry name" value="HTH_DEOR_2"/>
    <property type="match status" value="1"/>
</dbReference>
<gene>
    <name evidence="5" type="ORF">FPQ15_05975</name>
</gene>
<dbReference type="EMBL" id="VMHM01000007">
    <property type="protein sequence ID" value="TSK03211.1"/>
    <property type="molecule type" value="Genomic_DNA"/>
</dbReference>
<evidence type="ECO:0000313" key="5">
    <source>
        <dbReference type="EMBL" id="TSK03211.1"/>
    </source>
</evidence>
<feature type="domain" description="HTH deoR-type" evidence="4">
    <location>
        <begin position="8"/>
        <end position="63"/>
    </location>
</feature>
<keyword evidence="3" id="KW-0804">Transcription</keyword>
<evidence type="ECO:0000256" key="2">
    <source>
        <dbReference type="ARBA" id="ARBA00023125"/>
    </source>
</evidence>
<dbReference type="PANTHER" id="PTHR30363">
    <property type="entry name" value="HTH-TYPE TRANSCRIPTIONAL REGULATOR SRLR-RELATED"/>
    <property type="match status" value="1"/>
</dbReference>
<dbReference type="InterPro" id="IPR050313">
    <property type="entry name" value="Carb_Metab_HTH_regulators"/>
</dbReference>
<dbReference type="Pfam" id="PF08220">
    <property type="entry name" value="HTH_DeoR"/>
    <property type="match status" value="1"/>
</dbReference>
<dbReference type="Gene3D" id="1.10.10.10">
    <property type="entry name" value="Winged helix-like DNA-binding domain superfamily/Winged helix DNA-binding domain"/>
    <property type="match status" value="1"/>
</dbReference>
<evidence type="ECO:0000256" key="3">
    <source>
        <dbReference type="ARBA" id="ARBA00023163"/>
    </source>
</evidence>
<dbReference type="SMART" id="SM01134">
    <property type="entry name" value="DeoRC"/>
    <property type="match status" value="1"/>
</dbReference>
<dbReference type="PRINTS" id="PR00037">
    <property type="entry name" value="HTHLACR"/>
</dbReference>
<comment type="caution">
    <text evidence="5">The sequence shown here is derived from an EMBL/GenBank/DDBJ whole genome shotgun (WGS) entry which is preliminary data.</text>
</comment>
<evidence type="ECO:0000313" key="6">
    <source>
        <dbReference type="Proteomes" id="UP000319483"/>
    </source>
</evidence>
<dbReference type="Pfam" id="PF00455">
    <property type="entry name" value="DeoRC"/>
    <property type="match status" value="1"/>
</dbReference>
<dbReference type="SUPFAM" id="SSF46785">
    <property type="entry name" value="Winged helix' DNA-binding domain"/>
    <property type="match status" value="1"/>
</dbReference>
<dbReference type="InterPro" id="IPR036388">
    <property type="entry name" value="WH-like_DNA-bd_sf"/>
</dbReference>
<dbReference type="InterPro" id="IPR036390">
    <property type="entry name" value="WH_DNA-bd_sf"/>
</dbReference>
<evidence type="ECO:0000256" key="1">
    <source>
        <dbReference type="ARBA" id="ARBA00023015"/>
    </source>
</evidence>
<dbReference type="InterPro" id="IPR018356">
    <property type="entry name" value="Tscrpt_reg_HTH_DeoR_CS"/>
</dbReference>